<feature type="non-terminal residue" evidence="1">
    <location>
        <position position="1"/>
    </location>
</feature>
<gene>
    <name evidence="1" type="ORF">PCOR1329_LOCUS23442</name>
</gene>
<dbReference type="InterPro" id="IPR036322">
    <property type="entry name" value="WD40_repeat_dom_sf"/>
</dbReference>
<evidence type="ECO:0000313" key="2">
    <source>
        <dbReference type="Proteomes" id="UP001189429"/>
    </source>
</evidence>
<name>A0ABN9RVB8_9DINO</name>
<reference evidence="1" key="1">
    <citation type="submission" date="2023-10" db="EMBL/GenBank/DDBJ databases">
        <authorList>
            <person name="Chen Y."/>
            <person name="Shah S."/>
            <person name="Dougan E. K."/>
            <person name="Thang M."/>
            <person name="Chan C."/>
        </authorList>
    </citation>
    <scope>NUCLEOTIDE SEQUENCE [LARGE SCALE GENOMIC DNA]</scope>
</reference>
<dbReference type="Gene3D" id="2.130.10.10">
    <property type="entry name" value="YVTN repeat-like/Quinoprotein amine dehydrogenase"/>
    <property type="match status" value="1"/>
</dbReference>
<dbReference type="EMBL" id="CAUYUJ010007936">
    <property type="protein sequence ID" value="CAK0822397.1"/>
    <property type="molecule type" value="Genomic_DNA"/>
</dbReference>
<evidence type="ECO:0008006" key="3">
    <source>
        <dbReference type="Google" id="ProtNLM"/>
    </source>
</evidence>
<proteinExistence type="predicted"/>
<feature type="non-terminal residue" evidence="1">
    <location>
        <position position="347"/>
    </location>
</feature>
<organism evidence="1 2">
    <name type="scientific">Prorocentrum cordatum</name>
    <dbReference type="NCBI Taxonomy" id="2364126"/>
    <lineage>
        <taxon>Eukaryota</taxon>
        <taxon>Sar</taxon>
        <taxon>Alveolata</taxon>
        <taxon>Dinophyceae</taxon>
        <taxon>Prorocentrales</taxon>
        <taxon>Prorocentraceae</taxon>
        <taxon>Prorocentrum</taxon>
    </lineage>
</organism>
<dbReference type="InterPro" id="IPR015943">
    <property type="entry name" value="WD40/YVTN_repeat-like_dom_sf"/>
</dbReference>
<keyword evidence="2" id="KW-1185">Reference proteome</keyword>
<sequence length="347" mass="35293">ATVARLRYQLDQVGSEISAVSERNAVLHSAPPAEEELWAPGGVTRLWHQEGIHMEKVTGVTLARKSGPPAAAVASCSVDGTTVVHLLEDGAPQPELLGVVASPDAGAISAAAFVPTDDVEWVLACGGTETWLGWGVGCAALHIYSEMVHGSDAETARLASAAEVVSLAGRAPGLLAVAAGQAVTVWDLNAESEEPALEHSGELLQVHMPAKDLLVALSQGAGGAADPPCVSLWDLRQRRRVLQLVTRLGPGECFLGATAQLPQAGLLAAAAGTAVQTWDLRRAVRPLHSCDDLGLPSGASVSALAVDGAGELLALAHGGGPGGASAVCLCAVGAALGVRPCEWESAE</sequence>
<dbReference type="SUPFAM" id="SSF50978">
    <property type="entry name" value="WD40 repeat-like"/>
    <property type="match status" value="1"/>
</dbReference>
<evidence type="ECO:0000313" key="1">
    <source>
        <dbReference type="EMBL" id="CAK0822397.1"/>
    </source>
</evidence>
<dbReference type="Proteomes" id="UP001189429">
    <property type="component" value="Unassembled WGS sequence"/>
</dbReference>
<protein>
    <recommendedName>
        <fullName evidence="3">Cilia- and flagella-associated protein 43</fullName>
    </recommendedName>
</protein>
<comment type="caution">
    <text evidence="1">The sequence shown here is derived from an EMBL/GenBank/DDBJ whole genome shotgun (WGS) entry which is preliminary data.</text>
</comment>
<accession>A0ABN9RVB8</accession>